<keyword evidence="3 6" id="KW-0413">Isomerase</keyword>
<keyword evidence="4" id="KW-0732">Signal</keyword>
<dbReference type="EC" id="5.2.1.8" evidence="1"/>
<gene>
    <name evidence="6" type="ORF">LZ519_07330</name>
</gene>
<dbReference type="PANTHER" id="PTHR43246">
    <property type="entry name" value="PEPTIDYL-PROLYL CIS-TRANS ISOMERASE CYP38, CHLOROPLASTIC"/>
    <property type="match status" value="1"/>
</dbReference>
<dbReference type="Proteomes" id="UP001165343">
    <property type="component" value="Unassembled WGS sequence"/>
</dbReference>
<dbReference type="InterPro" id="IPR044665">
    <property type="entry name" value="E_coli_cyclophilin_A-like"/>
</dbReference>
<keyword evidence="7" id="KW-1185">Reference proteome</keyword>
<name>A0ABT0RFS6_9SPHN</name>
<sequence>MMLNRIALILAAVAAPAFAQATNVDLIKPPIHSDRVPVAIETSMGRILVALDRLHAPLTTENFLRYVDTHKFDGESFYRAMPYGAGGLIQGGITSDARKLNPPVAFESSGKTGIQNKAGSIAMAAFEPGKAQADFFIETTDIPAFDGPDGFAAFGQVVEGMDVVKAILEAPVSATKGEGAMKGQILDPPIRIVKIERVKD</sequence>
<dbReference type="PROSITE" id="PS50072">
    <property type="entry name" value="CSA_PPIASE_2"/>
    <property type="match status" value="1"/>
</dbReference>
<dbReference type="InterPro" id="IPR029000">
    <property type="entry name" value="Cyclophilin-like_dom_sf"/>
</dbReference>
<dbReference type="Pfam" id="PF00160">
    <property type="entry name" value="Pro_isomerase"/>
    <property type="match status" value="1"/>
</dbReference>
<reference evidence="6" key="1">
    <citation type="submission" date="2022-05" db="EMBL/GenBank/DDBJ databases">
        <authorList>
            <person name="Jo J.-H."/>
            <person name="Im W.-T."/>
        </authorList>
    </citation>
    <scope>NUCLEOTIDE SEQUENCE</scope>
    <source>
        <strain evidence="6">RG327</strain>
    </source>
</reference>
<dbReference type="GO" id="GO:0016853">
    <property type="term" value="F:isomerase activity"/>
    <property type="evidence" value="ECO:0007669"/>
    <property type="project" value="UniProtKB-KW"/>
</dbReference>
<comment type="caution">
    <text evidence="6">The sequence shown here is derived from an EMBL/GenBank/DDBJ whole genome shotgun (WGS) entry which is preliminary data.</text>
</comment>
<evidence type="ECO:0000259" key="5">
    <source>
        <dbReference type="PROSITE" id="PS50072"/>
    </source>
</evidence>
<dbReference type="InterPro" id="IPR002130">
    <property type="entry name" value="Cyclophilin-type_PPIase_dom"/>
</dbReference>
<dbReference type="EMBL" id="JAMGBC010000001">
    <property type="protein sequence ID" value="MCL6679127.1"/>
    <property type="molecule type" value="Genomic_DNA"/>
</dbReference>
<accession>A0ABT0RFS6</accession>
<evidence type="ECO:0000313" key="7">
    <source>
        <dbReference type="Proteomes" id="UP001165343"/>
    </source>
</evidence>
<evidence type="ECO:0000256" key="2">
    <source>
        <dbReference type="ARBA" id="ARBA00023110"/>
    </source>
</evidence>
<feature type="chain" id="PRO_5046231203" description="peptidylprolyl isomerase" evidence="4">
    <location>
        <begin position="20"/>
        <end position="200"/>
    </location>
</feature>
<feature type="domain" description="PPIase cyclophilin-type" evidence="5">
    <location>
        <begin position="41"/>
        <end position="200"/>
    </location>
</feature>
<feature type="signal peptide" evidence="4">
    <location>
        <begin position="1"/>
        <end position="19"/>
    </location>
</feature>
<dbReference type="SUPFAM" id="SSF50891">
    <property type="entry name" value="Cyclophilin-like"/>
    <property type="match status" value="1"/>
</dbReference>
<dbReference type="RefSeq" id="WP_249868045.1">
    <property type="nucleotide sequence ID" value="NZ_JAMGBC010000001.1"/>
</dbReference>
<evidence type="ECO:0000256" key="3">
    <source>
        <dbReference type="ARBA" id="ARBA00023235"/>
    </source>
</evidence>
<proteinExistence type="predicted"/>
<evidence type="ECO:0000256" key="1">
    <source>
        <dbReference type="ARBA" id="ARBA00013194"/>
    </source>
</evidence>
<keyword evidence="2" id="KW-0697">Rotamase</keyword>
<protein>
    <recommendedName>
        <fullName evidence="1">peptidylprolyl isomerase</fullName>
        <ecNumber evidence="1">5.2.1.8</ecNumber>
    </recommendedName>
</protein>
<evidence type="ECO:0000256" key="4">
    <source>
        <dbReference type="SAM" id="SignalP"/>
    </source>
</evidence>
<dbReference type="Gene3D" id="2.40.100.10">
    <property type="entry name" value="Cyclophilin-like"/>
    <property type="match status" value="1"/>
</dbReference>
<evidence type="ECO:0000313" key="6">
    <source>
        <dbReference type="EMBL" id="MCL6679127.1"/>
    </source>
</evidence>
<organism evidence="6 7">
    <name type="scientific">Sphingomonas anseongensis</name>
    <dbReference type="NCBI Taxonomy" id="2908207"/>
    <lineage>
        <taxon>Bacteria</taxon>
        <taxon>Pseudomonadati</taxon>
        <taxon>Pseudomonadota</taxon>
        <taxon>Alphaproteobacteria</taxon>
        <taxon>Sphingomonadales</taxon>
        <taxon>Sphingomonadaceae</taxon>
        <taxon>Sphingomonas</taxon>
    </lineage>
</organism>